<reference evidence="1 2" key="1">
    <citation type="submission" date="2012-02" db="EMBL/GenBank/DDBJ databases">
        <title>The Genome Sequence of Bacteroides caccae CL03T12C61.</title>
        <authorList>
            <consortium name="The Broad Institute Genome Sequencing Platform"/>
            <person name="Earl A."/>
            <person name="Ward D."/>
            <person name="Feldgarden M."/>
            <person name="Gevers D."/>
            <person name="Zitomersky N.L."/>
            <person name="Coyne M.J."/>
            <person name="Comstock L.E."/>
            <person name="Young S.K."/>
            <person name="Zeng Q."/>
            <person name="Gargeya S."/>
            <person name="Fitzgerald M."/>
            <person name="Haas B."/>
            <person name="Abouelleil A."/>
            <person name="Alvarado L."/>
            <person name="Arachchi H.M."/>
            <person name="Berlin A."/>
            <person name="Chapman S.B."/>
            <person name="Gearin G."/>
            <person name="Goldberg J."/>
            <person name="Griggs A."/>
            <person name="Gujja S."/>
            <person name="Hansen M."/>
            <person name="Heiman D."/>
            <person name="Howarth C."/>
            <person name="Larimer J."/>
            <person name="Lui A."/>
            <person name="MacDonald P.J.P."/>
            <person name="McCowen C."/>
            <person name="Montmayeur A."/>
            <person name="Murphy C."/>
            <person name="Neiman D."/>
            <person name="Pearson M."/>
            <person name="Priest M."/>
            <person name="Roberts A."/>
            <person name="Saif S."/>
            <person name="Shea T."/>
            <person name="Sisk P."/>
            <person name="Stolte C."/>
            <person name="Sykes S."/>
            <person name="Wortman J."/>
            <person name="Nusbaum C."/>
            <person name="Birren B."/>
        </authorList>
    </citation>
    <scope>NUCLEOTIDE SEQUENCE [LARGE SCALE GENOMIC DNA]</scope>
    <source>
        <strain evidence="1 2">CL03T12C61</strain>
    </source>
</reference>
<dbReference type="GeneID" id="75114249"/>
<gene>
    <name evidence="1" type="ORF">HMPREF1061_01578</name>
</gene>
<name>I8V988_9BACE</name>
<dbReference type="EMBL" id="AGXF01000006">
    <property type="protein sequence ID" value="EIY21847.1"/>
    <property type="molecule type" value="Genomic_DNA"/>
</dbReference>
<dbReference type="OrthoDB" id="1028890at2"/>
<protein>
    <submittedName>
        <fullName evidence="1">Uncharacterized protein</fullName>
    </submittedName>
</protein>
<comment type="caution">
    <text evidence="1">The sequence shown here is derived from an EMBL/GenBank/DDBJ whole genome shotgun (WGS) entry which is preliminary data.</text>
</comment>
<proteinExistence type="predicted"/>
<evidence type="ECO:0000313" key="2">
    <source>
        <dbReference type="Proteomes" id="UP000002965"/>
    </source>
</evidence>
<sequence>MSKIKFVVFNEYALGYIMPEQPDTVYTLADSVLRGVSRTMAPYYIGAYDTVRLANRQDFENFRVVFDGYDNTEVYEFDPD</sequence>
<organism evidence="1 2">
    <name type="scientific">Bacteroides caccae CL03T12C61</name>
    <dbReference type="NCBI Taxonomy" id="997873"/>
    <lineage>
        <taxon>Bacteria</taxon>
        <taxon>Pseudomonadati</taxon>
        <taxon>Bacteroidota</taxon>
        <taxon>Bacteroidia</taxon>
        <taxon>Bacteroidales</taxon>
        <taxon>Bacteroidaceae</taxon>
        <taxon>Bacteroides</taxon>
    </lineage>
</organism>
<dbReference type="AlphaFoldDB" id="I8V988"/>
<dbReference type="PATRIC" id="fig|997873.3.peg.1660"/>
<dbReference type="Proteomes" id="UP000002965">
    <property type="component" value="Unassembled WGS sequence"/>
</dbReference>
<keyword evidence="2" id="KW-1185">Reference proteome</keyword>
<accession>I8V988</accession>
<dbReference type="RefSeq" id="WP_005680847.1">
    <property type="nucleotide sequence ID" value="NZ_CP072258.1"/>
</dbReference>
<dbReference type="HOGENOM" id="CLU_165936_0_0_10"/>
<evidence type="ECO:0000313" key="1">
    <source>
        <dbReference type="EMBL" id="EIY21847.1"/>
    </source>
</evidence>